<evidence type="ECO:0000256" key="1">
    <source>
        <dbReference type="ARBA" id="ARBA00022691"/>
    </source>
</evidence>
<dbReference type="OrthoDB" id="1368803at2759"/>
<dbReference type="PANTHER" id="PTHR10738">
    <property type="entry name" value="PROTEIN ARGININE N-METHYLTRANSFERASE 5"/>
    <property type="match status" value="1"/>
</dbReference>
<dbReference type="PANTHER" id="PTHR10738:SF0">
    <property type="entry name" value="PROTEIN ARGININE N-METHYLTRANSFERASE 5"/>
    <property type="match status" value="1"/>
</dbReference>
<dbReference type="GO" id="GO:0005829">
    <property type="term" value="C:cytosol"/>
    <property type="evidence" value="ECO:0007669"/>
    <property type="project" value="TreeGrafter"/>
</dbReference>
<sequence>MVLAALEFAQTSTTNGAIIGGGDPAIQVSTAQSYMEVAPMEPVDCGAASVHLKVGPADAKEEYDQFVSKFCNFSHLYYKIAVYSQRLGCQMYNFVSYPIGGVKRGFWKPNSTSAIPPPIDLPDVQLQNHLWETYVNAQISSWIDCDSENDELAALSEIELQKELNYCAYMGLRSAVFRLQHADSPRLARILNQWLWTRNVNLGKLCSNFSSQKLIGERNYIVPFTSSQVVPMLNVLQPVYTYPLILTTNSLTRSSFPAGKRSQ</sequence>
<dbReference type="GO" id="GO:0006355">
    <property type="term" value="P:regulation of DNA-templated transcription"/>
    <property type="evidence" value="ECO:0007669"/>
    <property type="project" value="TreeGrafter"/>
</dbReference>
<gene>
    <name evidence="3" type="ORF">TELCIR_03050</name>
</gene>
<dbReference type="AlphaFoldDB" id="A0A2G9UYX3"/>
<organism evidence="3 4">
    <name type="scientific">Teladorsagia circumcincta</name>
    <name type="common">Brown stomach worm</name>
    <name type="synonym">Ostertagia circumcincta</name>
    <dbReference type="NCBI Taxonomy" id="45464"/>
    <lineage>
        <taxon>Eukaryota</taxon>
        <taxon>Metazoa</taxon>
        <taxon>Ecdysozoa</taxon>
        <taxon>Nematoda</taxon>
        <taxon>Chromadorea</taxon>
        <taxon>Rhabditida</taxon>
        <taxon>Rhabditina</taxon>
        <taxon>Rhabditomorpha</taxon>
        <taxon>Strongyloidea</taxon>
        <taxon>Trichostrongylidae</taxon>
        <taxon>Teladorsagia</taxon>
    </lineage>
</organism>
<dbReference type="Gene3D" id="3.20.20.150">
    <property type="entry name" value="Divalent-metal-dependent TIM barrel enzymes"/>
    <property type="match status" value="1"/>
</dbReference>
<evidence type="ECO:0000259" key="2">
    <source>
        <dbReference type="Pfam" id="PF17285"/>
    </source>
</evidence>
<dbReference type="Proteomes" id="UP000230423">
    <property type="component" value="Unassembled WGS sequence"/>
</dbReference>
<proteinExistence type="predicted"/>
<dbReference type="GO" id="GO:0005634">
    <property type="term" value="C:nucleus"/>
    <property type="evidence" value="ECO:0007669"/>
    <property type="project" value="TreeGrafter"/>
</dbReference>
<evidence type="ECO:0000313" key="4">
    <source>
        <dbReference type="Proteomes" id="UP000230423"/>
    </source>
</evidence>
<protein>
    <recommendedName>
        <fullName evidence="2">PRMT5 TIM barrel domain-containing protein</fullName>
    </recommendedName>
</protein>
<dbReference type="InterPro" id="IPR035247">
    <property type="entry name" value="PRMT5_TIM"/>
</dbReference>
<keyword evidence="1" id="KW-0949">S-adenosyl-L-methionine</keyword>
<accession>A0A2G9UYX3</accession>
<dbReference type="InterPro" id="IPR025799">
    <property type="entry name" value="Arg_MeTrfase"/>
</dbReference>
<dbReference type="Pfam" id="PF17285">
    <property type="entry name" value="PRMT5_TIM"/>
    <property type="match status" value="1"/>
</dbReference>
<evidence type="ECO:0000313" key="3">
    <source>
        <dbReference type="EMBL" id="PIO74932.1"/>
    </source>
</evidence>
<dbReference type="EMBL" id="KZ345201">
    <property type="protein sequence ID" value="PIO74932.1"/>
    <property type="molecule type" value="Genomic_DNA"/>
</dbReference>
<reference evidence="3 4" key="1">
    <citation type="submission" date="2015-09" db="EMBL/GenBank/DDBJ databases">
        <title>Draft genome of the parasitic nematode Teladorsagia circumcincta isolate WARC Sus (inbred).</title>
        <authorList>
            <person name="Mitreva M."/>
        </authorList>
    </citation>
    <scope>NUCLEOTIDE SEQUENCE [LARGE SCALE GENOMIC DNA]</scope>
    <source>
        <strain evidence="3 4">S</strain>
    </source>
</reference>
<dbReference type="GO" id="GO:0016274">
    <property type="term" value="F:protein-arginine N-methyltransferase activity"/>
    <property type="evidence" value="ECO:0007669"/>
    <property type="project" value="InterPro"/>
</dbReference>
<keyword evidence="4" id="KW-1185">Reference proteome</keyword>
<name>A0A2G9UYX3_TELCI</name>
<feature type="domain" description="PRMT5 TIM barrel" evidence="2">
    <location>
        <begin position="92"/>
        <end position="199"/>
    </location>
</feature>